<reference evidence="2 3" key="1">
    <citation type="submission" date="2023-10" db="EMBL/GenBank/DDBJ databases">
        <title>Draft Genome Sequence of Candida saopaulonensis from a very Premature Infant with Sepsis.</title>
        <authorList>
            <person name="Ning Y."/>
            <person name="Dai R."/>
            <person name="Xiao M."/>
            <person name="Xu Y."/>
            <person name="Yan Q."/>
            <person name="Zhang L."/>
        </authorList>
    </citation>
    <scope>NUCLEOTIDE SEQUENCE [LARGE SCALE GENOMIC DNA]</scope>
    <source>
        <strain evidence="2 3">19XY460</strain>
    </source>
</reference>
<dbReference type="GO" id="GO:0030163">
    <property type="term" value="P:protein catabolic process"/>
    <property type="evidence" value="ECO:0007669"/>
    <property type="project" value="TreeGrafter"/>
</dbReference>
<evidence type="ECO:0000313" key="3">
    <source>
        <dbReference type="Proteomes" id="UP001338582"/>
    </source>
</evidence>
<evidence type="ECO:0000313" key="2">
    <source>
        <dbReference type="EMBL" id="WPK23327.1"/>
    </source>
</evidence>
<name>A0AAX4H440_9ASCO</name>
<dbReference type="Pfam" id="PF00795">
    <property type="entry name" value="CN_hydrolase"/>
    <property type="match status" value="1"/>
</dbReference>
<dbReference type="InterPro" id="IPR039703">
    <property type="entry name" value="Nta1"/>
</dbReference>
<gene>
    <name evidence="2" type="ORF">PUMCH_000565</name>
</gene>
<dbReference type="InterPro" id="IPR003010">
    <property type="entry name" value="C-N_Hydrolase"/>
</dbReference>
<dbReference type="InterPro" id="IPR036526">
    <property type="entry name" value="C-N_Hydrolase_sf"/>
</dbReference>
<dbReference type="PANTHER" id="PTHR11750">
    <property type="entry name" value="PROTEIN N-TERMINAL AMIDASE"/>
    <property type="match status" value="1"/>
</dbReference>
<accession>A0AAX4H440</accession>
<dbReference type="GO" id="GO:0008418">
    <property type="term" value="F:protein-N-terminal asparagine amidohydrolase activity"/>
    <property type="evidence" value="ECO:0007669"/>
    <property type="project" value="InterPro"/>
</dbReference>
<proteinExistence type="predicted"/>
<evidence type="ECO:0000259" key="1">
    <source>
        <dbReference type="PROSITE" id="PS50263"/>
    </source>
</evidence>
<protein>
    <recommendedName>
        <fullName evidence="1">CN hydrolase domain-containing protein</fullName>
    </recommendedName>
</protein>
<dbReference type="GO" id="GO:0070773">
    <property type="term" value="F:protein-N-terminal glutamine amidohydrolase activity"/>
    <property type="evidence" value="ECO:0007669"/>
    <property type="project" value="InterPro"/>
</dbReference>
<dbReference type="GeneID" id="88171634"/>
<dbReference type="EMBL" id="CP138894">
    <property type="protein sequence ID" value="WPK23327.1"/>
    <property type="molecule type" value="Genomic_DNA"/>
</dbReference>
<dbReference type="Proteomes" id="UP001338582">
    <property type="component" value="Chromosome 1"/>
</dbReference>
<dbReference type="KEGG" id="asau:88171634"/>
<dbReference type="Gene3D" id="3.60.110.10">
    <property type="entry name" value="Carbon-nitrogen hydrolase"/>
    <property type="match status" value="1"/>
</dbReference>
<dbReference type="AlphaFoldDB" id="A0AAX4H440"/>
<dbReference type="RefSeq" id="XP_062875714.1">
    <property type="nucleotide sequence ID" value="XM_063019644.1"/>
</dbReference>
<dbReference type="SUPFAM" id="SSF56317">
    <property type="entry name" value="Carbon-nitrogen hydrolase"/>
    <property type="match status" value="1"/>
</dbReference>
<dbReference type="PANTHER" id="PTHR11750:SF26">
    <property type="entry name" value="PROTEIN N-TERMINAL AMIDASE"/>
    <property type="match status" value="1"/>
</dbReference>
<sequence>MPKLRIAGIQFNPVLGQVEQNVAKIRSLAATLTKPIDLLVLPELAVTGYNFKNAAEIQPFLEGRTGPTYSLARDLSTLYKCTTIVGYPENYEGTTYNLAMVVNEEGDLVHNYRKTHLYETDEAWGCVENPEKDFAAVDLVLGKGSERQTIRTSIGICMDLNPYKFTAPFNEFEFSMSAYANLARLVVVPTAWLDSESPDIQEDCSDKEKLELAAKIKKQLETETYPDAKDLLTLLIDYWIVRLFPFLSHPMNGLPKQPQKTTAVICNRTGIEDQTFYGGSLCILQFDRSIPETLDTDSNNPSVSVINSAGRATEEVIYLEVDV</sequence>
<dbReference type="PROSITE" id="PS50263">
    <property type="entry name" value="CN_HYDROLASE"/>
    <property type="match status" value="1"/>
</dbReference>
<organism evidence="2 3">
    <name type="scientific">Australozyma saopauloensis</name>
    <dbReference type="NCBI Taxonomy" id="291208"/>
    <lineage>
        <taxon>Eukaryota</taxon>
        <taxon>Fungi</taxon>
        <taxon>Dikarya</taxon>
        <taxon>Ascomycota</taxon>
        <taxon>Saccharomycotina</taxon>
        <taxon>Pichiomycetes</taxon>
        <taxon>Metschnikowiaceae</taxon>
        <taxon>Australozyma</taxon>
    </lineage>
</organism>
<keyword evidence="3" id="KW-1185">Reference proteome</keyword>
<feature type="domain" description="CN hydrolase" evidence="1">
    <location>
        <begin position="4"/>
        <end position="323"/>
    </location>
</feature>